<name>A0A838XYZ7_9HYPH</name>
<dbReference type="Proteomes" id="UP000559404">
    <property type="component" value="Unassembled WGS sequence"/>
</dbReference>
<feature type="signal peptide" evidence="7">
    <location>
        <begin position="1"/>
        <end position="21"/>
    </location>
</feature>
<evidence type="ECO:0000256" key="2">
    <source>
        <dbReference type="ARBA" id="ARBA00022617"/>
    </source>
</evidence>
<dbReference type="Gene3D" id="1.10.760.10">
    <property type="entry name" value="Cytochrome c-like domain"/>
    <property type="match status" value="1"/>
</dbReference>
<feature type="chain" id="PRO_5033033496" evidence="7">
    <location>
        <begin position="22"/>
        <end position="132"/>
    </location>
</feature>
<organism evidence="9 10">
    <name type="scientific">Stappia taiwanensis</name>
    <dbReference type="NCBI Taxonomy" id="992267"/>
    <lineage>
        <taxon>Bacteria</taxon>
        <taxon>Pseudomonadati</taxon>
        <taxon>Pseudomonadota</taxon>
        <taxon>Alphaproteobacteria</taxon>
        <taxon>Hyphomicrobiales</taxon>
        <taxon>Stappiaceae</taxon>
        <taxon>Stappia</taxon>
    </lineage>
</organism>
<keyword evidence="2 6" id="KW-0349">Heme</keyword>
<dbReference type="PRINTS" id="PR00604">
    <property type="entry name" value="CYTCHRMECIAB"/>
</dbReference>
<dbReference type="Pfam" id="PF00034">
    <property type="entry name" value="Cytochrom_C"/>
    <property type="match status" value="1"/>
</dbReference>
<gene>
    <name evidence="9" type="ORF">H1W37_10490</name>
</gene>
<reference evidence="9 10" key="1">
    <citation type="submission" date="2020-07" db="EMBL/GenBank/DDBJ databases">
        <authorList>
            <person name="Li M."/>
        </authorList>
    </citation>
    <scope>NUCLEOTIDE SEQUENCE [LARGE SCALE GENOMIC DNA]</scope>
    <source>
        <strain evidence="9 10">DSM 23284</strain>
    </source>
</reference>
<dbReference type="InterPro" id="IPR002327">
    <property type="entry name" value="Cyt_c_1A/1B"/>
</dbReference>
<evidence type="ECO:0000256" key="5">
    <source>
        <dbReference type="ARBA" id="ARBA00023004"/>
    </source>
</evidence>
<dbReference type="InterPro" id="IPR036909">
    <property type="entry name" value="Cyt_c-like_dom_sf"/>
</dbReference>
<keyword evidence="3 6" id="KW-0479">Metal-binding</keyword>
<evidence type="ECO:0000256" key="3">
    <source>
        <dbReference type="ARBA" id="ARBA00022723"/>
    </source>
</evidence>
<dbReference type="GO" id="GO:0009055">
    <property type="term" value="F:electron transfer activity"/>
    <property type="evidence" value="ECO:0007669"/>
    <property type="project" value="InterPro"/>
</dbReference>
<sequence>MKRLMLLAGAAVLAMTASALADGDLKKGKKVFRKCAACHAVGEKAKNKVGPMLNGVVDRAWGEVADYKYSKPLLAGKEEGKVWDAATLDAYLTKPKDVIPKGKMAFAGLKKEDDRANVIAYLAQFNADGTTK</sequence>
<keyword evidence="7" id="KW-0732">Signal</keyword>
<feature type="domain" description="Cytochrome c" evidence="8">
    <location>
        <begin position="23"/>
        <end position="126"/>
    </location>
</feature>
<comment type="caution">
    <text evidence="9">The sequence shown here is derived from an EMBL/GenBank/DDBJ whole genome shotgun (WGS) entry which is preliminary data.</text>
</comment>
<evidence type="ECO:0000256" key="6">
    <source>
        <dbReference type="PROSITE-ProRule" id="PRU00433"/>
    </source>
</evidence>
<dbReference type="RefSeq" id="WP_181760274.1">
    <property type="nucleotide sequence ID" value="NZ_BMCR01000003.1"/>
</dbReference>
<dbReference type="SUPFAM" id="SSF46626">
    <property type="entry name" value="Cytochrome c"/>
    <property type="match status" value="1"/>
</dbReference>
<protein>
    <submittedName>
        <fullName evidence="9">Cytochrome c family protein</fullName>
    </submittedName>
</protein>
<reference evidence="9 10" key="2">
    <citation type="submission" date="2020-08" db="EMBL/GenBank/DDBJ databases">
        <title>Stappia taiwanensis sp. nov., isolated from a coastal thermal spring.</title>
        <authorList>
            <person name="Kampfer P."/>
        </authorList>
    </citation>
    <scope>NUCLEOTIDE SEQUENCE [LARGE SCALE GENOMIC DNA]</scope>
    <source>
        <strain evidence="9 10">DSM 23284</strain>
    </source>
</reference>
<dbReference type="PROSITE" id="PS51007">
    <property type="entry name" value="CYTC"/>
    <property type="match status" value="1"/>
</dbReference>
<keyword evidence="10" id="KW-1185">Reference proteome</keyword>
<accession>A0A838XYZ7</accession>
<dbReference type="EMBL" id="JACEON010000008">
    <property type="protein sequence ID" value="MBA4612083.1"/>
    <property type="molecule type" value="Genomic_DNA"/>
</dbReference>
<evidence type="ECO:0000313" key="10">
    <source>
        <dbReference type="Proteomes" id="UP000559404"/>
    </source>
</evidence>
<proteinExistence type="predicted"/>
<keyword evidence="5 6" id="KW-0408">Iron</keyword>
<evidence type="ECO:0000259" key="8">
    <source>
        <dbReference type="PROSITE" id="PS51007"/>
    </source>
</evidence>
<keyword evidence="4" id="KW-0249">Electron transport</keyword>
<dbReference type="GO" id="GO:0020037">
    <property type="term" value="F:heme binding"/>
    <property type="evidence" value="ECO:0007669"/>
    <property type="project" value="InterPro"/>
</dbReference>
<evidence type="ECO:0000256" key="1">
    <source>
        <dbReference type="ARBA" id="ARBA00022448"/>
    </source>
</evidence>
<dbReference type="GO" id="GO:0046872">
    <property type="term" value="F:metal ion binding"/>
    <property type="evidence" value="ECO:0007669"/>
    <property type="project" value="UniProtKB-KW"/>
</dbReference>
<evidence type="ECO:0000256" key="4">
    <source>
        <dbReference type="ARBA" id="ARBA00022982"/>
    </source>
</evidence>
<dbReference type="PANTHER" id="PTHR11961">
    <property type="entry name" value="CYTOCHROME C"/>
    <property type="match status" value="1"/>
</dbReference>
<dbReference type="InterPro" id="IPR009056">
    <property type="entry name" value="Cyt_c-like_dom"/>
</dbReference>
<evidence type="ECO:0000256" key="7">
    <source>
        <dbReference type="SAM" id="SignalP"/>
    </source>
</evidence>
<dbReference type="AlphaFoldDB" id="A0A838XYZ7"/>
<evidence type="ECO:0000313" key="9">
    <source>
        <dbReference type="EMBL" id="MBA4612083.1"/>
    </source>
</evidence>
<keyword evidence="1" id="KW-0813">Transport</keyword>